<proteinExistence type="predicted"/>
<name>A0A6I5NFS2_9BIFI</name>
<dbReference type="Proteomes" id="UP000469292">
    <property type="component" value="Unassembled WGS sequence"/>
</dbReference>
<evidence type="ECO:0000313" key="2">
    <source>
        <dbReference type="EMBL" id="NEG69203.1"/>
    </source>
</evidence>
<dbReference type="EMBL" id="VYSG01000001">
    <property type="protein sequence ID" value="NEG69203.1"/>
    <property type="molecule type" value="Genomic_DNA"/>
</dbReference>
<dbReference type="RefSeq" id="WP_163226799.1">
    <property type="nucleotide sequence ID" value="NZ_VYSG01000001.1"/>
</dbReference>
<keyword evidence="1" id="KW-0472">Membrane</keyword>
<reference evidence="2 3" key="1">
    <citation type="submission" date="2019-09" db="EMBL/GenBank/DDBJ databases">
        <title>Phylogenetic characterization of a novel taxon of the genus Bifidobacterium: Bifidobacterium choloepi sp. nov.</title>
        <authorList>
            <person name="Modesto M."/>
            <person name="Satti M."/>
        </authorList>
    </citation>
    <scope>NUCLEOTIDE SEQUENCE [LARGE SCALE GENOMIC DNA]</scope>
    <source>
        <strain evidence="2 3">BRDM6</strain>
    </source>
</reference>
<keyword evidence="1" id="KW-1133">Transmembrane helix</keyword>
<evidence type="ECO:0000256" key="1">
    <source>
        <dbReference type="SAM" id="Phobius"/>
    </source>
</evidence>
<comment type="caution">
    <text evidence="2">The sequence shown here is derived from an EMBL/GenBank/DDBJ whole genome shotgun (WGS) entry which is preliminary data.</text>
</comment>
<evidence type="ECO:0000313" key="3">
    <source>
        <dbReference type="Proteomes" id="UP000469292"/>
    </source>
</evidence>
<sequence length="100" mass="10973">MVRKVLSIALTVIVYAALAVVFLKLFWPLLLLLVVVGAWTYFRMRRNLRKMRAAFAAQAPGTQSFGGRGTGYGDYADVVDTTVSTPSSSQPADGYREIGR</sequence>
<keyword evidence="3" id="KW-1185">Reference proteome</keyword>
<feature type="transmembrane region" description="Helical" evidence="1">
    <location>
        <begin position="26"/>
        <end position="42"/>
    </location>
</feature>
<keyword evidence="1" id="KW-0812">Transmembrane</keyword>
<dbReference type="AlphaFoldDB" id="A0A6I5NFS2"/>
<accession>A0A6I5NFS2</accession>
<gene>
    <name evidence="2" type="ORF">F6S87_00885</name>
</gene>
<organism evidence="2 3">
    <name type="scientific">Bifidobacterium choloepi</name>
    <dbReference type="NCBI Taxonomy" id="2614131"/>
    <lineage>
        <taxon>Bacteria</taxon>
        <taxon>Bacillati</taxon>
        <taxon>Actinomycetota</taxon>
        <taxon>Actinomycetes</taxon>
        <taxon>Bifidobacteriales</taxon>
        <taxon>Bifidobacteriaceae</taxon>
        <taxon>Bifidobacterium</taxon>
    </lineage>
</organism>
<protein>
    <submittedName>
        <fullName evidence="2">Uncharacterized protein</fullName>
    </submittedName>
</protein>